<evidence type="ECO:0000256" key="4">
    <source>
        <dbReference type="ARBA" id="ARBA00022475"/>
    </source>
</evidence>
<organism evidence="9 10">
    <name type="scientific">Limosilactobacillus alvi</name>
    <dbReference type="NCBI Taxonomy" id="990412"/>
    <lineage>
        <taxon>Bacteria</taxon>
        <taxon>Bacillati</taxon>
        <taxon>Bacillota</taxon>
        <taxon>Bacilli</taxon>
        <taxon>Lactobacillales</taxon>
        <taxon>Lactobacillaceae</taxon>
        <taxon>Limosilactobacillus</taxon>
    </lineage>
</organism>
<evidence type="ECO:0000256" key="7">
    <source>
        <dbReference type="ARBA" id="ARBA00023136"/>
    </source>
</evidence>
<reference evidence="9 10" key="1">
    <citation type="journal article" date="2021" name="Sci. Rep.">
        <title>The distribution of antibiotic resistance genes in chicken gut microbiota commensals.</title>
        <authorList>
            <person name="Juricova H."/>
            <person name="Matiasovicova J."/>
            <person name="Kubasova T."/>
            <person name="Cejkova D."/>
            <person name="Rychlik I."/>
        </authorList>
    </citation>
    <scope>NUCLEOTIDE SEQUENCE [LARGE SCALE GENOMIC DNA]</scope>
    <source>
        <strain evidence="9 10">An810</strain>
    </source>
</reference>
<feature type="transmembrane region" description="Helical" evidence="8">
    <location>
        <begin position="173"/>
        <end position="194"/>
    </location>
</feature>
<evidence type="ECO:0000256" key="8">
    <source>
        <dbReference type="SAM" id="Phobius"/>
    </source>
</evidence>
<comment type="caution">
    <text evidence="9">The sequence shown here is derived from an EMBL/GenBank/DDBJ whole genome shotgun (WGS) entry which is preliminary data.</text>
</comment>
<evidence type="ECO:0000256" key="6">
    <source>
        <dbReference type="ARBA" id="ARBA00022989"/>
    </source>
</evidence>
<gene>
    <name evidence="9" type="ORF">H5993_00745</name>
</gene>
<evidence type="ECO:0000313" key="9">
    <source>
        <dbReference type="EMBL" id="MBM6753297.1"/>
    </source>
</evidence>
<dbReference type="InterPro" id="IPR006419">
    <property type="entry name" value="NMN_transpt_PnuC"/>
</dbReference>
<feature type="transmembrane region" description="Helical" evidence="8">
    <location>
        <begin position="146"/>
        <end position="166"/>
    </location>
</feature>
<evidence type="ECO:0000256" key="2">
    <source>
        <dbReference type="ARBA" id="ARBA00006669"/>
    </source>
</evidence>
<feature type="transmembrane region" description="Helical" evidence="8">
    <location>
        <begin position="43"/>
        <end position="60"/>
    </location>
</feature>
<dbReference type="EMBL" id="JACJJQ010000002">
    <property type="protein sequence ID" value="MBM6753297.1"/>
    <property type="molecule type" value="Genomic_DNA"/>
</dbReference>
<dbReference type="Proteomes" id="UP000776629">
    <property type="component" value="Unassembled WGS sequence"/>
</dbReference>
<feature type="transmembrane region" description="Helical" evidence="8">
    <location>
        <begin position="67"/>
        <end position="84"/>
    </location>
</feature>
<protein>
    <submittedName>
        <fullName evidence="9">Nicotinamide mononucleotide transporter</fullName>
    </submittedName>
</protein>
<feature type="transmembrane region" description="Helical" evidence="8">
    <location>
        <begin position="200"/>
        <end position="218"/>
    </location>
</feature>
<keyword evidence="4" id="KW-1003">Cell membrane</keyword>
<dbReference type="Pfam" id="PF04973">
    <property type="entry name" value="NMN_transporter"/>
    <property type="match status" value="1"/>
</dbReference>
<sequence>MEKAEHGWWYNQLFTNWKKFEIIYVLILVALQIVVYLIAPDSWIGMISGVAGTLCLVYGMKGRKISFIFGIIQCLAMTYVAWISHAYGSFAMDIFYVISQPIGWFMWGHDEATKRFSKQTRNLIFAGAFVAWAIGWWILAMVHGQLPYFDSINFVVSFIAQVLYILKYQENWSLWIVVNLANIIYWGILAVQVATGTTHIGTFGAALSQVALQAALLFNSFYATKVWASGEADNEGGAGQG</sequence>
<comment type="similarity">
    <text evidence="2">Belongs to the nicotinamide ribonucleoside (NR) uptake permease (TC 4.B.1) family.</text>
</comment>
<comment type="subcellular location">
    <subcellularLocation>
        <location evidence="1">Cell membrane</location>
        <topology evidence="1">Multi-pass membrane protein</topology>
    </subcellularLocation>
</comment>
<keyword evidence="3" id="KW-0813">Transport</keyword>
<dbReference type="NCBIfam" id="TIGR01528">
    <property type="entry name" value="NMN_trans_PnuC"/>
    <property type="match status" value="1"/>
</dbReference>
<feature type="transmembrane region" description="Helical" evidence="8">
    <location>
        <begin position="90"/>
        <end position="108"/>
    </location>
</feature>
<dbReference type="PANTHER" id="PTHR36122">
    <property type="entry name" value="NICOTINAMIDE RIBOSIDE TRANSPORTER PNUC"/>
    <property type="match status" value="1"/>
</dbReference>
<keyword evidence="6 8" id="KW-1133">Transmembrane helix</keyword>
<evidence type="ECO:0000256" key="3">
    <source>
        <dbReference type="ARBA" id="ARBA00022448"/>
    </source>
</evidence>
<dbReference type="RefSeq" id="WP_204775838.1">
    <property type="nucleotide sequence ID" value="NZ_JACJJQ010000002.1"/>
</dbReference>
<dbReference type="PANTHER" id="PTHR36122:SF2">
    <property type="entry name" value="NICOTINAMIDE RIBOSIDE TRANSPORTER PNUC"/>
    <property type="match status" value="1"/>
</dbReference>
<proteinExistence type="inferred from homology"/>
<evidence type="ECO:0000256" key="1">
    <source>
        <dbReference type="ARBA" id="ARBA00004651"/>
    </source>
</evidence>
<evidence type="ECO:0000256" key="5">
    <source>
        <dbReference type="ARBA" id="ARBA00022692"/>
    </source>
</evidence>
<keyword evidence="10" id="KW-1185">Reference proteome</keyword>
<keyword evidence="7 8" id="KW-0472">Membrane</keyword>
<name>A0ABS2ELB0_9LACO</name>
<evidence type="ECO:0000313" key="10">
    <source>
        <dbReference type="Proteomes" id="UP000776629"/>
    </source>
</evidence>
<accession>A0ABS2ELB0</accession>
<feature type="transmembrane region" description="Helical" evidence="8">
    <location>
        <begin position="120"/>
        <end position="140"/>
    </location>
</feature>
<keyword evidence="5 8" id="KW-0812">Transmembrane</keyword>
<feature type="transmembrane region" description="Helical" evidence="8">
    <location>
        <begin position="20"/>
        <end position="37"/>
    </location>
</feature>